<dbReference type="Proteomes" id="UP000054538">
    <property type="component" value="Unassembled WGS sequence"/>
</dbReference>
<reference evidence="2" key="2">
    <citation type="submission" date="2015-01" db="EMBL/GenBank/DDBJ databases">
        <title>Evolutionary Origins and Diversification of the Mycorrhizal Mutualists.</title>
        <authorList>
            <consortium name="DOE Joint Genome Institute"/>
            <consortium name="Mycorrhizal Genomics Consortium"/>
            <person name="Kohler A."/>
            <person name="Kuo A."/>
            <person name="Nagy L.G."/>
            <person name="Floudas D."/>
            <person name="Copeland A."/>
            <person name="Barry K.W."/>
            <person name="Cichocki N."/>
            <person name="Veneault-Fourrey C."/>
            <person name="LaButti K."/>
            <person name="Lindquist E.A."/>
            <person name="Lipzen A."/>
            <person name="Lundell T."/>
            <person name="Morin E."/>
            <person name="Murat C."/>
            <person name="Riley R."/>
            <person name="Ohm R."/>
            <person name="Sun H."/>
            <person name="Tunlid A."/>
            <person name="Henrissat B."/>
            <person name="Grigoriev I.V."/>
            <person name="Hibbett D.S."/>
            <person name="Martin F."/>
        </authorList>
    </citation>
    <scope>NUCLEOTIDE SEQUENCE [LARGE SCALE GENOMIC DNA]</scope>
    <source>
        <strain evidence="2">Ve08.2h10</strain>
    </source>
</reference>
<proteinExistence type="predicted"/>
<dbReference type="STRING" id="930991.A0A0D0CUC6"/>
<dbReference type="OrthoDB" id="2655622at2759"/>
<evidence type="ECO:0000313" key="1">
    <source>
        <dbReference type="EMBL" id="KIK74711.1"/>
    </source>
</evidence>
<dbReference type="AlphaFoldDB" id="A0A0D0CUC6"/>
<reference evidence="1 2" key="1">
    <citation type="submission" date="2014-04" db="EMBL/GenBank/DDBJ databases">
        <authorList>
            <consortium name="DOE Joint Genome Institute"/>
            <person name="Kuo A."/>
            <person name="Kohler A."/>
            <person name="Jargeat P."/>
            <person name="Nagy L.G."/>
            <person name="Floudas D."/>
            <person name="Copeland A."/>
            <person name="Barry K.W."/>
            <person name="Cichocki N."/>
            <person name="Veneault-Fourrey C."/>
            <person name="LaButti K."/>
            <person name="Lindquist E.A."/>
            <person name="Lipzen A."/>
            <person name="Lundell T."/>
            <person name="Morin E."/>
            <person name="Murat C."/>
            <person name="Sun H."/>
            <person name="Tunlid A."/>
            <person name="Henrissat B."/>
            <person name="Grigoriev I.V."/>
            <person name="Hibbett D.S."/>
            <person name="Martin F."/>
            <person name="Nordberg H.P."/>
            <person name="Cantor M.N."/>
            <person name="Hua S.X."/>
        </authorList>
    </citation>
    <scope>NUCLEOTIDE SEQUENCE [LARGE SCALE GENOMIC DNA]</scope>
    <source>
        <strain evidence="1 2">Ve08.2h10</strain>
    </source>
</reference>
<organism evidence="1 2">
    <name type="scientific">Paxillus rubicundulus Ve08.2h10</name>
    <dbReference type="NCBI Taxonomy" id="930991"/>
    <lineage>
        <taxon>Eukaryota</taxon>
        <taxon>Fungi</taxon>
        <taxon>Dikarya</taxon>
        <taxon>Basidiomycota</taxon>
        <taxon>Agaricomycotina</taxon>
        <taxon>Agaricomycetes</taxon>
        <taxon>Agaricomycetidae</taxon>
        <taxon>Boletales</taxon>
        <taxon>Paxilineae</taxon>
        <taxon>Paxillaceae</taxon>
        <taxon>Paxillus</taxon>
    </lineage>
</organism>
<dbReference type="InParanoid" id="A0A0D0CUC6"/>
<gene>
    <name evidence="1" type="ORF">PAXRUDRAFT_174885</name>
</gene>
<sequence>MSSTNIFFKGFTFHTSSKPVLTAFPVMSSHIAMTAGSQVNCEPLLIIHFYLKGMDLQGCPPQAICEYLRPYFPPNALHFSELEFDFGTRAKIAEHKGQMETM</sequence>
<name>A0A0D0CUC6_9AGAM</name>
<accession>A0A0D0CUC6</accession>
<protein>
    <submittedName>
        <fullName evidence="1">Uncharacterized protein</fullName>
    </submittedName>
</protein>
<dbReference type="HOGENOM" id="CLU_179483_0_0_1"/>
<evidence type="ECO:0000313" key="2">
    <source>
        <dbReference type="Proteomes" id="UP000054538"/>
    </source>
</evidence>
<keyword evidence="2" id="KW-1185">Reference proteome</keyword>
<dbReference type="EMBL" id="KN828626">
    <property type="protein sequence ID" value="KIK74711.1"/>
    <property type="molecule type" value="Genomic_DNA"/>
</dbReference>